<reference evidence="1 2" key="1">
    <citation type="submission" date="2014-06" db="EMBL/GenBank/DDBJ databases">
        <title>Evolutionary Origins and Diversification of the Mycorrhizal Mutualists.</title>
        <authorList>
            <consortium name="DOE Joint Genome Institute"/>
            <consortium name="Mycorrhizal Genomics Consortium"/>
            <person name="Kohler A."/>
            <person name="Kuo A."/>
            <person name="Nagy L.G."/>
            <person name="Floudas D."/>
            <person name="Copeland A."/>
            <person name="Barry K.W."/>
            <person name="Cichocki N."/>
            <person name="Veneault-Fourrey C."/>
            <person name="LaButti K."/>
            <person name="Lindquist E.A."/>
            <person name="Lipzen A."/>
            <person name="Lundell T."/>
            <person name="Morin E."/>
            <person name="Murat C."/>
            <person name="Riley R."/>
            <person name="Ohm R."/>
            <person name="Sun H."/>
            <person name="Tunlid A."/>
            <person name="Henrissat B."/>
            <person name="Grigoriev I.V."/>
            <person name="Hibbett D.S."/>
            <person name="Martin F."/>
        </authorList>
    </citation>
    <scope>NUCLEOTIDE SEQUENCE [LARGE SCALE GENOMIC DNA]</scope>
    <source>
        <strain evidence="1 2">FD-325 SS-3</strain>
    </source>
</reference>
<protein>
    <submittedName>
        <fullName evidence="1">Uncharacterized protein</fullName>
    </submittedName>
</protein>
<accession>A0A0C9SR49</accession>
<dbReference type="EMBL" id="KN832571">
    <property type="protein sequence ID" value="KII84352.1"/>
    <property type="molecule type" value="Genomic_DNA"/>
</dbReference>
<dbReference type="HOGENOM" id="CLU_1563504_0_0_1"/>
<name>A0A0C9SR49_PLICR</name>
<evidence type="ECO:0000313" key="2">
    <source>
        <dbReference type="Proteomes" id="UP000053263"/>
    </source>
</evidence>
<dbReference type="Proteomes" id="UP000053263">
    <property type="component" value="Unassembled WGS sequence"/>
</dbReference>
<proteinExistence type="predicted"/>
<keyword evidence="2" id="KW-1185">Reference proteome</keyword>
<evidence type="ECO:0000313" key="1">
    <source>
        <dbReference type="EMBL" id="KII84352.1"/>
    </source>
</evidence>
<gene>
    <name evidence="1" type="ORF">PLICRDRAFT_361866</name>
</gene>
<organism evidence="1 2">
    <name type="scientific">Plicaturopsis crispa FD-325 SS-3</name>
    <dbReference type="NCBI Taxonomy" id="944288"/>
    <lineage>
        <taxon>Eukaryota</taxon>
        <taxon>Fungi</taxon>
        <taxon>Dikarya</taxon>
        <taxon>Basidiomycota</taxon>
        <taxon>Agaricomycotina</taxon>
        <taxon>Agaricomycetes</taxon>
        <taxon>Agaricomycetidae</taxon>
        <taxon>Amylocorticiales</taxon>
        <taxon>Amylocorticiaceae</taxon>
        <taxon>Plicatura</taxon>
        <taxon>Plicaturopsis crispa</taxon>
    </lineage>
</organism>
<dbReference type="AlphaFoldDB" id="A0A0C9SR49"/>
<sequence length="171" mass="18997">MGHVLRRELVIAHNHPSTVYANTYTAHSVSVINVKLRAPGGHDGDEHSTAGEFAAHCIDPERIFLHVRILGSLCALQNLDSFDHHFDLKQASRWSTSSVDVTRFEIALGNVSDRSQRRCAAEGSRYATVAGVLRQARYSSVPKTYRIPEMHVLRAQARPSRQSTVATIPDK</sequence>